<evidence type="ECO:0000313" key="3">
    <source>
        <dbReference type="Proteomes" id="UP000476176"/>
    </source>
</evidence>
<protein>
    <recommendedName>
        <fullName evidence="4">Secreted protein</fullName>
    </recommendedName>
</protein>
<name>A0A6G0MN01_9STRA</name>
<comment type="caution">
    <text evidence="2">The sequence shown here is derived from an EMBL/GenBank/DDBJ whole genome shotgun (WGS) entry which is preliminary data.</text>
</comment>
<evidence type="ECO:0008006" key="4">
    <source>
        <dbReference type="Google" id="ProtNLM"/>
    </source>
</evidence>
<gene>
    <name evidence="2" type="ORF">PF004_g26976</name>
</gene>
<feature type="signal peptide" evidence="1">
    <location>
        <begin position="1"/>
        <end position="18"/>
    </location>
</feature>
<reference evidence="2 3" key="1">
    <citation type="submission" date="2018-09" db="EMBL/GenBank/DDBJ databases">
        <title>Genomic investigation of the strawberry pathogen Phytophthora fragariae indicates pathogenicity is determined by transcriptional variation in three key races.</title>
        <authorList>
            <person name="Adams T.M."/>
            <person name="Armitage A.D."/>
            <person name="Sobczyk M.K."/>
            <person name="Bates H.J."/>
            <person name="Dunwell J.M."/>
            <person name="Nellist C.F."/>
            <person name="Harrison R.J."/>
        </authorList>
    </citation>
    <scope>NUCLEOTIDE SEQUENCE [LARGE SCALE GENOMIC DNA]</scope>
    <source>
        <strain evidence="2 3">BC-23</strain>
    </source>
</reference>
<organism evidence="2 3">
    <name type="scientific">Phytophthora fragariae</name>
    <dbReference type="NCBI Taxonomy" id="53985"/>
    <lineage>
        <taxon>Eukaryota</taxon>
        <taxon>Sar</taxon>
        <taxon>Stramenopiles</taxon>
        <taxon>Oomycota</taxon>
        <taxon>Peronosporomycetes</taxon>
        <taxon>Peronosporales</taxon>
        <taxon>Peronosporaceae</taxon>
        <taxon>Phytophthora</taxon>
    </lineage>
</organism>
<keyword evidence="1" id="KW-0732">Signal</keyword>
<evidence type="ECO:0000256" key="1">
    <source>
        <dbReference type="SAM" id="SignalP"/>
    </source>
</evidence>
<sequence length="78" mass="8536">MLMGRAHYIALLFRTTQSSVCVLPNLPTIGFEGSGYTSKGPPDTQRNARCGTPRTPGYTCIRPGIYIVQCAYHECSIP</sequence>
<dbReference type="Proteomes" id="UP000476176">
    <property type="component" value="Unassembled WGS sequence"/>
</dbReference>
<evidence type="ECO:0000313" key="2">
    <source>
        <dbReference type="EMBL" id="KAE9173435.1"/>
    </source>
</evidence>
<proteinExistence type="predicted"/>
<accession>A0A6G0MN01</accession>
<dbReference type="AlphaFoldDB" id="A0A6G0MN01"/>
<dbReference type="EMBL" id="QXGC01003742">
    <property type="protein sequence ID" value="KAE9173435.1"/>
    <property type="molecule type" value="Genomic_DNA"/>
</dbReference>
<feature type="chain" id="PRO_5026155377" description="Secreted protein" evidence="1">
    <location>
        <begin position="19"/>
        <end position="78"/>
    </location>
</feature>